<dbReference type="EMBL" id="CP018082">
    <property type="protein sequence ID" value="APE33981.1"/>
    <property type="molecule type" value="Genomic_DNA"/>
</dbReference>
<dbReference type="Proteomes" id="UP000183810">
    <property type="component" value="Chromosome"/>
</dbReference>
<dbReference type="OrthoDB" id="4559413at2"/>
<evidence type="ECO:0000313" key="2">
    <source>
        <dbReference type="Proteomes" id="UP000183810"/>
    </source>
</evidence>
<dbReference type="KEGG" id="nsl:BOX37_08345"/>
<dbReference type="AlphaFoldDB" id="A0A1J0VPL4"/>
<evidence type="ECO:0000313" key="1">
    <source>
        <dbReference type="EMBL" id="APE33981.1"/>
    </source>
</evidence>
<name>A0A1J0VPL4_9NOCA</name>
<evidence type="ECO:0008006" key="3">
    <source>
        <dbReference type="Google" id="ProtNLM"/>
    </source>
</evidence>
<proteinExistence type="predicted"/>
<sequence length="110" mass="12272">MKPTAIGYLRSDISGTAQNWDEIRIRSLAKRYGYDLAKTIVCTPRTSDPITRLITTAHRTAAETVFTPHLAHLGTELPNALIRTCDVITVNDENTYARTYFVFASPTVIT</sequence>
<gene>
    <name evidence="1" type="ORF">BOX37_08345</name>
</gene>
<protein>
    <recommendedName>
        <fullName evidence="3">Resolvase/invertase-type recombinase catalytic domain-containing protein</fullName>
    </recommendedName>
</protein>
<reference evidence="1" key="1">
    <citation type="submission" date="2016-11" db="EMBL/GenBank/DDBJ databases">
        <authorList>
            <person name="Jaros S."/>
            <person name="Januszkiewicz K."/>
            <person name="Wedrychowicz H."/>
        </authorList>
    </citation>
    <scope>NUCLEOTIDE SEQUENCE [LARGE SCALE GENOMIC DNA]</scope>
    <source>
        <strain evidence="1">Y48</strain>
    </source>
</reference>
<keyword evidence="2" id="KW-1185">Reference proteome</keyword>
<organism evidence="1 2">
    <name type="scientific">Nocardia mangyaensis</name>
    <dbReference type="NCBI Taxonomy" id="2213200"/>
    <lineage>
        <taxon>Bacteria</taxon>
        <taxon>Bacillati</taxon>
        <taxon>Actinomycetota</taxon>
        <taxon>Actinomycetes</taxon>
        <taxon>Mycobacteriales</taxon>
        <taxon>Nocardiaceae</taxon>
        <taxon>Nocardia</taxon>
    </lineage>
</organism>
<accession>A0A1J0VPL4</accession>